<evidence type="ECO:0000256" key="4">
    <source>
        <dbReference type="ARBA" id="ARBA00022692"/>
    </source>
</evidence>
<evidence type="ECO:0000256" key="7">
    <source>
        <dbReference type="ARBA" id="ARBA00023136"/>
    </source>
</evidence>
<evidence type="ECO:0000313" key="11">
    <source>
        <dbReference type="EMBL" id="KAJ5072055.1"/>
    </source>
</evidence>
<reference evidence="11" key="1">
    <citation type="submission" date="2022-10" db="EMBL/GenBank/DDBJ databases">
        <title>Novel sulphate-reducing endosymbionts in the free-living metamonad Anaeramoeba.</title>
        <authorList>
            <person name="Jerlstrom-Hultqvist J."/>
            <person name="Cepicka I."/>
            <person name="Gallot-Lavallee L."/>
            <person name="Salas-Leiva D."/>
            <person name="Curtis B.A."/>
            <person name="Zahonova K."/>
            <person name="Pipaliya S."/>
            <person name="Dacks J."/>
            <person name="Roger A.J."/>
        </authorList>
    </citation>
    <scope>NUCLEOTIDE SEQUENCE</scope>
    <source>
        <strain evidence="11">BMAN</strain>
    </source>
</reference>
<evidence type="ECO:0000256" key="6">
    <source>
        <dbReference type="ARBA" id="ARBA00022989"/>
    </source>
</evidence>
<dbReference type="OrthoDB" id="10039049at2759"/>
<protein>
    <submittedName>
        <fullName evidence="11">Sterol o-acyltransferase</fullName>
    </submittedName>
</protein>
<dbReference type="InterPro" id="IPR014371">
    <property type="entry name" value="Oat_ACAT_DAG_ARE"/>
</dbReference>
<dbReference type="Proteomes" id="UP001149090">
    <property type="component" value="Unassembled WGS sequence"/>
</dbReference>
<evidence type="ECO:0000256" key="2">
    <source>
        <dbReference type="ARBA" id="ARBA00009010"/>
    </source>
</evidence>
<feature type="transmembrane region" description="Helical" evidence="10">
    <location>
        <begin position="189"/>
        <end position="212"/>
    </location>
</feature>
<organism evidence="11 12">
    <name type="scientific">Anaeramoeba ignava</name>
    <name type="common">Anaerobic marine amoeba</name>
    <dbReference type="NCBI Taxonomy" id="1746090"/>
    <lineage>
        <taxon>Eukaryota</taxon>
        <taxon>Metamonada</taxon>
        <taxon>Anaeramoebidae</taxon>
        <taxon>Anaeramoeba</taxon>
    </lineage>
</organism>
<feature type="transmembrane region" description="Helical" evidence="10">
    <location>
        <begin position="232"/>
        <end position="252"/>
    </location>
</feature>
<evidence type="ECO:0000256" key="3">
    <source>
        <dbReference type="ARBA" id="ARBA00022679"/>
    </source>
</evidence>
<keyword evidence="3" id="KW-0808">Transferase</keyword>
<gene>
    <name evidence="11" type="ORF">M0811_09699</name>
</gene>
<keyword evidence="12" id="KW-1185">Reference proteome</keyword>
<feature type="transmembrane region" description="Helical" evidence="10">
    <location>
        <begin position="30"/>
        <end position="48"/>
    </location>
</feature>
<feature type="transmembrane region" description="Helical" evidence="10">
    <location>
        <begin position="98"/>
        <end position="118"/>
    </location>
</feature>
<keyword evidence="5" id="KW-0256">Endoplasmic reticulum</keyword>
<evidence type="ECO:0000256" key="8">
    <source>
        <dbReference type="ARBA" id="ARBA00023315"/>
    </source>
</evidence>
<feature type="transmembrane region" description="Helical" evidence="10">
    <location>
        <begin position="63"/>
        <end position="86"/>
    </location>
</feature>
<evidence type="ECO:0000256" key="10">
    <source>
        <dbReference type="SAM" id="Phobius"/>
    </source>
</evidence>
<feature type="transmembrane region" description="Helical" evidence="10">
    <location>
        <begin position="337"/>
        <end position="358"/>
    </location>
</feature>
<dbReference type="EMBL" id="JAPDFW010000083">
    <property type="protein sequence ID" value="KAJ5072055.1"/>
    <property type="molecule type" value="Genomic_DNA"/>
</dbReference>
<dbReference type="GO" id="GO:0008374">
    <property type="term" value="F:O-acyltransferase activity"/>
    <property type="evidence" value="ECO:0007669"/>
    <property type="project" value="InterPro"/>
</dbReference>
<name>A0A9Q0LGK3_ANAIG</name>
<comment type="subcellular location">
    <subcellularLocation>
        <location evidence="1">Endoplasmic reticulum membrane</location>
        <topology evidence="1">Multi-pass membrane protein</topology>
    </subcellularLocation>
</comment>
<dbReference type="PANTHER" id="PTHR10408">
    <property type="entry name" value="STEROL O-ACYLTRANSFERASE"/>
    <property type="match status" value="1"/>
</dbReference>
<feature type="transmembrane region" description="Helical" evidence="10">
    <location>
        <begin position="312"/>
        <end position="331"/>
    </location>
</feature>
<comment type="similarity">
    <text evidence="2">Belongs to the membrane-bound acyltransferase family. Sterol o-acyltransferase subfamily.</text>
</comment>
<comment type="caution">
    <text evidence="11">The sequence shown here is derived from an EMBL/GenBank/DDBJ whole genome shotgun (WGS) entry which is preliminary data.</text>
</comment>
<keyword evidence="4 10" id="KW-0812">Transmembrane</keyword>
<evidence type="ECO:0000313" key="12">
    <source>
        <dbReference type="Proteomes" id="UP001149090"/>
    </source>
</evidence>
<dbReference type="Pfam" id="PF03062">
    <property type="entry name" value="MBOAT"/>
    <property type="match status" value="1"/>
</dbReference>
<dbReference type="GO" id="GO:0005789">
    <property type="term" value="C:endoplasmic reticulum membrane"/>
    <property type="evidence" value="ECO:0007669"/>
    <property type="project" value="UniProtKB-SubCell"/>
</dbReference>
<keyword evidence="6 10" id="KW-1133">Transmembrane helix</keyword>
<dbReference type="AlphaFoldDB" id="A0A9Q0LGK3"/>
<dbReference type="InterPro" id="IPR004299">
    <property type="entry name" value="MBOAT_fam"/>
</dbReference>
<evidence type="ECO:0000256" key="5">
    <source>
        <dbReference type="ARBA" id="ARBA00022824"/>
    </source>
</evidence>
<keyword evidence="8" id="KW-0012">Acyltransferase</keyword>
<dbReference type="PIRSF" id="PIRSF000439">
    <property type="entry name" value="Oat_ACAT_DAG_ARE"/>
    <property type="match status" value="1"/>
</dbReference>
<proteinExistence type="inferred from homology"/>
<keyword evidence="7 10" id="KW-0472">Membrane</keyword>
<feature type="active site" evidence="9">
    <location>
        <position position="326"/>
    </location>
</feature>
<evidence type="ECO:0000256" key="9">
    <source>
        <dbReference type="PIRSR" id="PIRSR000439-1"/>
    </source>
</evidence>
<feature type="transmembrane region" description="Helical" evidence="10">
    <location>
        <begin position="365"/>
        <end position="387"/>
    </location>
</feature>
<evidence type="ECO:0000256" key="1">
    <source>
        <dbReference type="ARBA" id="ARBA00004477"/>
    </source>
</evidence>
<accession>A0A9Q0LGK3</accession>
<sequence length="398" mass="47760">MNKNQTKEIKEIKEIFQKQIPDLEKPEMNWVVNLGIALYLILGLTILFNEKSKTGKFTVKIDYFLLMMKGTHFVVILYFGLILVFGIMMKINLQIRSITFYIVTQLLFIVFNFFVIHFDPNQFGLASKAIIATHSTLLSMKYHSFTIFYLRSSVSKKENYLWRFLFAPLLVYSDKTLKFQPKRREFSRIISQIVLGIMCMNLMYLIWVFQFLPIFEQANQCKNSLFICIVETWQKLIPFSCLMWFPMFYFLFHCWLNLKAELVGFLDLNSFYLDWWKSIDHGQFWIKWNAYINNWLKEHLYKDFRRVGFPRFWSLFLTFFISGLLHDFIIFCISGKFHPWITLILVLQIPLVSLNIFFPRFTRKFGNLFVWISIFIGISLVLTAYHFSQNSQEMNFNF</sequence>